<evidence type="ECO:0000256" key="3">
    <source>
        <dbReference type="ARBA" id="ARBA00009519"/>
    </source>
</evidence>
<evidence type="ECO:0000256" key="1">
    <source>
        <dbReference type="ARBA" id="ARBA00000807"/>
    </source>
</evidence>
<dbReference type="VEuPathDB" id="VectorBase:CSON010842"/>
<organism evidence="12">
    <name type="scientific">Culicoides sonorensis</name>
    <name type="common">Biting midge</name>
    <dbReference type="NCBI Taxonomy" id="179676"/>
    <lineage>
        <taxon>Eukaryota</taxon>
        <taxon>Metazoa</taxon>
        <taxon>Ecdysozoa</taxon>
        <taxon>Arthropoda</taxon>
        <taxon>Hexapoda</taxon>
        <taxon>Insecta</taxon>
        <taxon>Pterygota</taxon>
        <taxon>Neoptera</taxon>
        <taxon>Endopterygota</taxon>
        <taxon>Diptera</taxon>
        <taxon>Nematocera</taxon>
        <taxon>Chironomoidea</taxon>
        <taxon>Ceratopogonidae</taxon>
        <taxon>Ceratopogoninae</taxon>
        <taxon>Culicoides</taxon>
        <taxon>Monoculicoides</taxon>
    </lineage>
</organism>
<dbReference type="PANTHER" id="PTHR12260:SF6">
    <property type="entry name" value="DAMAGE-CONTROL PHOSPHATASE ARMT1"/>
    <property type="match status" value="1"/>
</dbReference>
<keyword evidence="5 10" id="KW-0479">Metal-binding</keyword>
<dbReference type="EC" id="2.1.1.-" evidence="10"/>
<dbReference type="EC" id="3.1.3.-" evidence="10"/>
<comment type="domain">
    <text evidence="10">Subfamily III proteins have a conserved RTxK motif about 40-50 residues from the C-terminus; the threonine may be replaced by serine or cysteine.</text>
</comment>
<dbReference type="Gene3D" id="1.20.930.60">
    <property type="match status" value="1"/>
</dbReference>
<comment type="cofactor">
    <cofactor evidence="10">
        <name>Mn(2+)</name>
        <dbReference type="ChEBI" id="CHEBI:29035"/>
    </cofactor>
    <cofactor evidence="10">
        <name>Ni(2+)</name>
        <dbReference type="ChEBI" id="CHEBI:49786"/>
    </cofactor>
</comment>
<dbReference type="GO" id="GO:0097023">
    <property type="term" value="F:fructose 6-phosphate aldolase activity"/>
    <property type="evidence" value="ECO:0007669"/>
    <property type="project" value="RHEA"/>
</dbReference>
<gene>
    <name evidence="12" type="primary">CSON010842</name>
</gene>
<dbReference type="SUPFAM" id="SSF111321">
    <property type="entry name" value="AF1104-like"/>
    <property type="match status" value="1"/>
</dbReference>
<dbReference type="GO" id="GO:0046872">
    <property type="term" value="F:metal ion binding"/>
    <property type="evidence" value="ECO:0007669"/>
    <property type="project" value="UniProtKB-UniRule"/>
</dbReference>
<dbReference type="PANTHER" id="PTHR12260">
    <property type="entry name" value="DAMAGE-CONTROL PHOSPHATASE ARMT1"/>
    <property type="match status" value="1"/>
</dbReference>
<dbReference type="Gene3D" id="3.40.50.10880">
    <property type="entry name" value="Uncharacterised protein PF01937, DUF89, domain 3"/>
    <property type="match status" value="1"/>
</dbReference>
<dbReference type="GO" id="GO:0030643">
    <property type="term" value="P:intracellular phosphate ion homeostasis"/>
    <property type="evidence" value="ECO:0007669"/>
    <property type="project" value="UniProtKB-ARBA"/>
</dbReference>
<dbReference type="FunFam" id="3.40.50.10880:FF:000005">
    <property type="entry name" value="DUF89-domain-containing protein"/>
    <property type="match status" value="1"/>
</dbReference>
<dbReference type="FunFam" id="1.20.930.60:FF:000002">
    <property type="entry name" value="Protein-glutamate O-methyltransferase C1393.13"/>
    <property type="match status" value="1"/>
</dbReference>
<evidence type="ECO:0000256" key="8">
    <source>
        <dbReference type="ARBA" id="ARBA00045980"/>
    </source>
</evidence>
<evidence type="ECO:0000256" key="10">
    <source>
        <dbReference type="RuleBase" id="RU367030"/>
    </source>
</evidence>
<evidence type="ECO:0000313" key="12">
    <source>
        <dbReference type="EMBL" id="SSX24476.1"/>
    </source>
</evidence>
<evidence type="ECO:0000256" key="5">
    <source>
        <dbReference type="ARBA" id="ARBA00022723"/>
    </source>
</evidence>
<evidence type="ECO:0000256" key="6">
    <source>
        <dbReference type="ARBA" id="ARBA00022801"/>
    </source>
</evidence>
<proteinExistence type="inferred from homology"/>
<keyword evidence="7 10" id="KW-0464">Manganese</keyword>
<evidence type="ECO:0000256" key="2">
    <source>
        <dbReference type="ARBA" id="ARBA00001326"/>
    </source>
</evidence>
<keyword evidence="6 10" id="KW-0378">Hydrolase</keyword>
<evidence type="ECO:0000256" key="7">
    <source>
        <dbReference type="ARBA" id="ARBA00023211"/>
    </source>
</evidence>
<keyword evidence="4" id="KW-0533">Nickel</keyword>
<comment type="similarity">
    <text evidence="3 10">Belongs to the damage-control phosphatase family. Sugar phosphate phosphatase III subfamily.</text>
</comment>
<evidence type="ECO:0000256" key="9">
    <source>
        <dbReference type="ARBA" id="ARBA00048809"/>
    </source>
</evidence>
<keyword evidence="10" id="KW-0808">Transferase</keyword>
<sequence length="444" mass="51829">MDQIKNLEDYEKRFNLADEKTPVNEYLTAHYKKSLAYFTLHDRLPRIITEIIDNLARSKEQIVEARGEACREEIKTVIGKISELKYELQTDKEFKPFPETCDELKKWNEFLLSITTKKSYFSAVWLYAECYLYRRIKLIFEETNYLQDYDYFKSQKDQTLVHCCQSIKAIGASLAEKKIESDEEIRDYLFKVIKLNLWGNRCDLSVTAGKEVKVTLDPFAGLEGLDKFILINDSENIWQCLKSANGQADVQIINDNAGYELFTDVVLADYLIEHNLAKKITFNLKAIPWFISDALEHDVEFLLKFLEDTKDEFLVHLSEKWRNRFKNGEFLIHKPIDHFWTSGYEFCKMEKADSELYERLSKSHLLIFKGDLNYRKLLADFYWDPTTSFKDSLNGFLPTNLCSLRTVKADVISGLKSGIAEALTELDANWMKTGEYGVIQFANK</sequence>
<evidence type="ECO:0000256" key="4">
    <source>
        <dbReference type="ARBA" id="ARBA00022596"/>
    </source>
</evidence>
<comment type="function">
    <text evidence="8 10">Metal-dependent phosphatase that shows phosphatase activity against several substrates, including fructose-1-phosphate and fructose-6-phosphate. Its preference for fructose-1-phosphate, a strong glycating agent that causes DNA damage rather than a canonical yeast metabolite, suggests a damage-control function in hexose phosphate metabolism. Has also been shown to have O-methyltransferase activity that methylates glutamate residues of target proteins to form gamma-glutamyl methyl ester residues. Possibly methylates PCNA, suggesting it is involved in the DNA damage response.</text>
</comment>
<dbReference type="InterPro" id="IPR036075">
    <property type="entry name" value="ARMT-1-like_metal-bd_sf"/>
</dbReference>
<dbReference type="AlphaFoldDB" id="A0A336M2J3"/>
<keyword evidence="10" id="KW-0489">Methyltransferase</keyword>
<accession>A0A336M2J3</accession>
<protein>
    <recommendedName>
        <fullName evidence="10">Sugar phosphate phosphatase</fullName>
        <ecNumber evidence="10">2.1.1.-</ecNumber>
        <ecNumber evidence="10">3.1.3.-</ecNumber>
    </recommendedName>
</protein>
<feature type="domain" description="Damage-control phosphatase ARMT1-like metal-binding" evidence="11">
    <location>
        <begin position="39"/>
        <end position="418"/>
    </location>
</feature>
<reference evidence="12" key="1">
    <citation type="submission" date="2018-07" db="EMBL/GenBank/DDBJ databases">
        <authorList>
            <person name="Quirk P.G."/>
            <person name="Krulwich T.A."/>
        </authorList>
    </citation>
    <scope>NUCLEOTIDE SEQUENCE</scope>
</reference>
<dbReference type="GO" id="GO:0005634">
    <property type="term" value="C:nucleus"/>
    <property type="evidence" value="ECO:0007669"/>
    <property type="project" value="TreeGrafter"/>
</dbReference>
<dbReference type="GO" id="GO:0008983">
    <property type="term" value="F:protein-glutamate O-methyltransferase activity"/>
    <property type="evidence" value="ECO:0007669"/>
    <property type="project" value="RHEA"/>
</dbReference>
<comment type="catalytic activity">
    <reaction evidence="9 10">
        <text>beta-D-fructose 6-phosphate = dihydroxyacetone + D-glyceraldehyde 3-phosphate</text>
        <dbReference type="Rhea" id="RHEA:28002"/>
        <dbReference type="ChEBI" id="CHEBI:16016"/>
        <dbReference type="ChEBI" id="CHEBI:57634"/>
        <dbReference type="ChEBI" id="CHEBI:59776"/>
    </reaction>
</comment>
<comment type="catalytic activity">
    <reaction evidence="1 10">
        <text>L-glutamyl-[protein] + S-adenosyl-L-methionine = [protein]-L-glutamate 5-O-methyl ester + S-adenosyl-L-homocysteine</text>
        <dbReference type="Rhea" id="RHEA:24452"/>
        <dbReference type="Rhea" id="RHEA-COMP:10208"/>
        <dbReference type="Rhea" id="RHEA-COMP:10311"/>
        <dbReference type="ChEBI" id="CHEBI:29973"/>
        <dbReference type="ChEBI" id="CHEBI:57856"/>
        <dbReference type="ChEBI" id="CHEBI:59789"/>
        <dbReference type="ChEBI" id="CHEBI:82795"/>
    </reaction>
</comment>
<comment type="catalytic activity">
    <reaction evidence="2 10">
        <text>beta-D-fructose 1-phosphate + H2O = D-fructose + phosphate</text>
        <dbReference type="Rhea" id="RHEA:35603"/>
        <dbReference type="ChEBI" id="CHEBI:15377"/>
        <dbReference type="ChEBI" id="CHEBI:37721"/>
        <dbReference type="ChEBI" id="CHEBI:43474"/>
        <dbReference type="ChEBI" id="CHEBI:138881"/>
    </reaction>
</comment>
<evidence type="ECO:0000259" key="11">
    <source>
        <dbReference type="Pfam" id="PF01937"/>
    </source>
</evidence>
<dbReference type="GO" id="GO:0103026">
    <property type="term" value="F:fructose-1-phosphatase activity"/>
    <property type="evidence" value="ECO:0007669"/>
    <property type="project" value="RHEA"/>
</dbReference>
<name>A0A336M2J3_CULSO</name>
<dbReference type="Pfam" id="PF01937">
    <property type="entry name" value="ARMT1-like_dom"/>
    <property type="match status" value="1"/>
</dbReference>
<dbReference type="GO" id="GO:0006974">
    <property type="term" value="P:DNA damage response"/>
    <property type="evidence" value="ECO:0007669"/>
    <property type="project" value="TreeGrafter"/>
</dbReference>
<dbReference type="OMA" id="IFARQKM"/>
<dbReference type="GO" id="GO:0032259">
    <property type="term" value="P:methylation"/>
    <property type="evidence" value="ECO:0007669"/>
    <property type="project" value="UniProtKB-KW"/>
</dbReference>
<dbReference type="GO" id="GO:0016462">
    <property type="term" value="F:pyrophosphatase activity"/>
    <property type="evidence" value="ECO:0007669"/>
    <property type="project" value="UniProtKB-ARBA"/>
</dbReference>
<dbReference type="EMBL" id="UFQT01000449">
    <property type="protein sequence ID" value="SSX24476.1"/>
    <property type="molecule type" value="Genomic_DNA"/>
</dbReference>
<dbReference type="InterPro" id="IPR039763">
    <property type="entry name" value="ARMT1"/>
</dbReference>
<dbReference type="InterPro" id="IPR002791">
    <property type="entry name" value="ARMT1-like_metal-bd"/>
</dbReference>